<keyword evidence="3" id="KW-1185">Reference proteome</keyword>
<dbReference type="Proteomes" id="UP001221142">
    <property type="component" value="Unassembled WGS sequence"/>
</dbReference>
<evidence type="ECO:0000313" key="3">
    <source>
        <dbReference type="Proteomes" id="UP001221142"/>
    </source>
</evidence>
<accession>A0AAD7BS94</accession>
<name>A0AAD7BS94_9AGAR</name>
<evidence type="ECO:0000256" key="1">
    <source>
        <dbReference type="SAM" id="SignalP"/>
    </source>
</evidence>
<comment type="caution">
    <text evidence="2">The sequence shown here is derived from an EMBL/GenBank/DDBJ whole genome shotgun (WGS) entry which is preliminary data.</text>
</comment>
<evidence type="ECO:0000313" key="2">
    <source>
        <dbReference type="EMBL" id="KAJ7629097.1"/>
    </source>
</evidence>
<protein>
    <submittedName>
        <fullName evidence="2">Uncharacterized protein</fullName>
    </submittedName>
</protein>
<gene>
    <name evidence="2" type="ORF">FB45DRAFT_1080683</name>
</gene>
<feature type="chain" id="PRO_5042137054" evidence="1">
    <location>
        <begin position="19"/>
        <end position="143"/>
    </location>
</feature>
<sequence length="143" mass="14357">SLFLSILFIATLLAGAAAEDGIVVNAPTAAQPARECEPFEITWTGGSAPYKIQVIRPMTTPQSLGEIVLIADHVTGTSHTWIVAFDAGVSLVFTLEDAIGGENLGGGSASDPFIVAPGAGSSCLPGVGSASQSPTSITSNAVS</sequence>
<dbReference type="AlphaFoldDB" id="A0AAD7BS94"/>
<organism evidence="2 3">
    <name type="scientific">Roridomyces roridus</name>
    <dbReference type="NCBI Taxonomy" id="1738132"/>
    <lineage>
        <taxon>Eukaryota</taxon>
        <taxon>Fungi</taxon>
        <taxon>Dikarya</taxon>
        <taxon>Basidiomycota</taxon>
        <taxon>Agaricomycotina</taxon>
        <taxon>Agaricomycetes</taxon>
        <taxon>Agaricomycetidae</taxon>
        <taxon>Agaricales</taxon>
        <taxon>Marasmiineae</taxon>
        <taxon>Mycenaceae</taxon>
        <taxon>Roridomyces</taxon>
    </lineage>
</organism>
<feature type="signal peptide" evidence="1">
    <location>
        <begin position="1"/>
        <end position="18"/>
    </location>
</feature>
<feature type="non-terminal residue" evidence="2">
    <location>
        <position position="1"/>
    </location>
</feature>
<keyword evidence="1" id="KW-0732">Signal</keyword>
<proteinExistence type="predicted"/>
<feature type="non-terminal residue" evidence="2">
    <location>
        <position position="143"/>
    </location>
</feature>
<reference evidence="2" key="1">
    <citation type="submission" date="2023-03" db="EMBL/GenBank/DDBJ databases">
        <title>Massive genome expansion in bonnet fungi (Mycena s.s.) driven by repeated elements and novel gene families across ecological guilds.</title>
        <authorList>
            <consortium name="Lawrence Berkeley National Laboratory"/>
            <person name="Harder C.B."/>
            <person name="Miyauchi S."/>
            <person name="Viragh M."/>
            <person name="Kuo A."/>
            <person name="Thoen E."/>
            <person name="Andreopoulos B."/>
            <person name="Lu D."/>
            <person name="Skrede I."/>
            <person name="Drula E."/>
            <person name="Henrissat B."/>
            <person name="Morin E."/>
            <person name="Kohler A."/>
            <person name="Barry K."/>
            <person name="LaButti K."/>
            <person name="Morin E."/>
            <person name="Salamov A."/>
            <person name="Lipzen A."/>
            <person name="Mereny Z."/>
            <person name="Hegedus B."/>
            <person name="Baldrian P."/>
            <person name="Stursova M."/>
            <person name="Weitz H."/>
            <person name="Taylor A."/>
            <person name="Grigoriev I.V."/>
            <person name="Nagy L.G."/>
            <person name="Martin F."/>
            <person name="Kauserud H."/>
        </authorList>
    </citation>
    <scope>NUCLEOTIDE SEQUENCE</scope>
    <source>
        <strain evidence="2">9284</strain>
    </source>
</reference>
<dbReference type="EMBL" id="JARKIF010000010">
    <property type="protein sequence ID" value="KAJ7629097.1"/>
    <property type="molecule type" value="Genomic_DNA"/>
</dbReference>